<dbReference type="PROSITE" id="PS50043">
    <property type="entry name" value="HTH_LUXR_2"/>
    <property type="match status" value="1"/>
</dbReference>
<dbReference type="CDD" id="cd06170">
    <property type="entry name" value="LuxR_C_like"/>
    <property type="match status" value="1"/>
</dbReference>
<protein>
    <submittedName>
        <fullName evidence="2">Signal transduction response regulator</fullName>
    </submittedName>
</protein>
<dbReference type="InterPro" id="IPR027417">
    <property type="entry name" value="P-loop_NTPase"/>
</dbReference>
<dbReference type="OrthoDB" id="9812579at2"/>
<reference evidence="2 3" key="1">
    <citation type="journal article" date="2014" name="Genome Announc.">
        <title>Draft Genome Sequence of the Antitrypanosomally Active Sponge-Associated Bacterium Actinokineospora sp. Strain EG49.</title>
        <authorList>
            <person name="Harjes J."/>
            <person name="Ryu T."/>
            <person name="Abdelmohsen U.R."/>
            <person name="Moitinho-Silva L."/>
            <person name="Horn H."/>
            <person name="Ravasi T."/>
            <person name="Hentschel U."/>
        </authorList>
    </citation>
    <scope>NUCLEOTIDE SEQUENCE [LARGE SCALE GENOMIC DNA]</scope>
    <source>
        <strain evidence="2 3">EG49</strain>
    </source>
</reference>
<gene>
    <name evidence="2" type="ORF">UO65_1502</name>
</gene>
<dbReference type="SUPFAM" id="SSF46894">
    <property type="entry name" value="C-terminal effector domain of the bipartite response regulators"/>
    <property type="match status" value="1"/>
</dbReference>
<proteinExistence type="predicted"/>
<dbReference type="PANTHER" id="PTHR47691">
    <property type="entry name" value="REGULATOR-RELATED"/>
    <property type="match status" value="1"/>
</dbReference>
<name>W7ISG4_9PSEU</name>
<dbReference type="EMBL" id="AYXG01000051">
    <property type="protein sequence ID" value="EWC63288.1"/>
    <property type="molecule type" value="Genomic_DNA"/>
</dbReference>
<dbReference type="SMART" id="SM00421">
    <property type="entry name" value="HTH_LUXR"/>
    <property type="match status" value="1"/>
</dbReference>
<dbReference type="PRINTS" id="PR00038">
    <property type="entry name" value="HTHLUXR"/>
</dbReference>
<sequence>MAPDEAAPPLANTSFVGRGREDARVRDALGTGRLTTLTGPGGVGKTRLAGHVLAGYPGAAVFVGLAELRDPGLLPNLVADRLGLHHRPGEAVEDTVLDHLRGRELLLVLDNCEHLVEACARFAQRVLDRCPGVVVLATSRQSLGVGGERVLPVPPLAVPERGTVLAEAAGYDAVVLFVDRVRAVVPSFRLTPGNVDDVVRLCAHLDGVPLAVELAAARVRALSPGQIADRLVAGGSPLGSGPRTAPERQRTLRATLDWSHGLCTAAERAVWRRLSVFAGSFELGAAEYVCAGPGVGADDVLGLVDALLDKSVLVRDDRPGAPTARYRVLEVLREYGQERLREAGELTEVSRRHRDAFDRLTAEADAAWLGPDQVRWADRLHREQANLRAALHWSLTEAGEAGVALAMAARVDEHWTLHGRNAEARMWLDRALAAAPAHPARAKALSVSALYALWQYDVPVASARLDEAEGIADAPGRAHVTYVRALGAMLRRDFAGAADLARRAARDAPARHRPHPRWIHGVCTAVLGDLDTARTLLADLAADVVDPYYLAMAHYGQAVVEVLYGDAGTAARAARAGIAADLLLGNRFGTAHQVEALAWVHARQGEHAHAGLLFGAAATLWEAVGTSPEQAGSLAVPHFDHWAMARDGLGHDRFDQAVATGRALSFEQAVRCALAPAPTRDRSGLTRREHEIAVLVAEGLSNRDIAAKLVMSPRTAETHVQHVLTKLGFTRRTQIAAWIAARDR</sequence>
<dbReference type="PRINTS" id="PR00364">
    <property type="entry name" value="DISEASERSIST"/>
</dbReference>
<dbReference type="InterPro" id="IPR049945">
    <property type="entry name" value="AAA_22"/>
</dbReference>
<dbReference type="Pfam" id="PF13401">
    <property type="entry name" value="AAA_22"/>
    <property type="match status" value="1"/>
</dbReference>
<accession>W7ISG4</accession>
<dbReference type="GO" id="GO:0006355">
    <property type="term" value="P:regulation of DNA-templated transcription"/>
    <property type="evidence" value="ECO:0007669"/>
    <property type="project" value="InterPro"/>
</dbReference>
<dbReference type="InterPro" id="IPR016032">
    <property type="entry name" value="Sig_transdc_resp-reg_C-effctor"/>
</dbReference>
<evidence type="ECO:0000313" key="2">
    <source>
        <dbReference type="EMBL" id="EWC63288.1"/>
    </source>
</evidence>
<dbReference type="AlphaFoldDB" id="W7ISG4"/>
<evidence type="ECO:0000313" key="3">
    <source>
        <dbReference type="Proteomes" id="UP000019277"/>
    </source>
</evidence>
<keyword evidence="3" id="KW-1185">Reference proteome</keyword>
<dbReference type="GO" id="GO:0003677">
    <property type="term" value="F:DNA binding"/>
    <property type="evidence" value="ECO:0007669"/>
    <property type="project" value="InterPro"/>
</dbReference>
<dbReference type="GO" id="GO:0016887">
    <property type="term" value="F:ATP hydrolysis activity"/>
    <property type="evidence" value="ECO:0007669"/>
    <property type="project" value="InterPro"/>
</dbReference>
<dbReference type="Pfam" id="PF00196">
    <property type="entry name" value="GerE"/>
    <property type="match status" value="1"/>
</dbReference>
<dbReference type="SUPFAM" id="SSF52540">
    <property type="entry name" value="P-loop containing nucleoside triphosphate hydrolases"/>
    <property type="match status" value="1"/>
</dbReference>
<dbReference type="PATRIC" id="fig|909613.9.peg.1514"/>
<feature type="domain" description="HTH luxR-type" evidence="1">
    <location>
        <begin position="678"/>
        <end position="743"/>
    </location>
</feature>
<dbReference type="eggNOG" id="COG2197">
    <property type="taxonomic scope" value="Bacteria"/>
</dbReference>
<dbReference type="InterPro" id="IPR036388">
    <property type="entry name" value="WH-like_DNA-bd_sf"/>
</dbReference>
<dbReference type="PANTHER" id="PTHR47691:SF3">
    <property type="entry name" value="HTH-TYPE TRANSCRIPTIONAL REGULATOR RV0890C-RELATED"/>
    <property type="match status" value="1"/>
</dbReference>
<dbReference type="STRING" id="909613.UO65_1502"/>
<dbReference type="Gene3D" id="3.40.50.300">
    <property type="entry name" value="P-loop containing nucleotide triphosphate hydrolases"/>
    <property type="match status" value="1"/>
</dbReference>
<dbReference type="Gene3D" id="1.10.10.10">
    <property type="entry name" value="Winged helix-like DNA-binding domain superfamily/Winged helix DNA-binding domain"/>
    <property type="match status" value="1"/>
</dbReference>
<dbReference type="InterPro" id="IPR000792">
    <property type="entry name" value="Tscrpt_reg_LuxR_C"/>
</dbReference>
<evidence type="ECO:0000259" key="1">
    <source>
        <dbReference type="PROSITE" id="PS50043"/>
    </source>
</evidence>
<comment type="caution">
    <text evidence="2">The sequence shown here is derived from an EMBL/GenBank/DDBJ whole genome shotgun (WGS) entry which is preliminary data.</text>
</comment>
<dbReference type="Proteomes" id="UP000019277">
    <property type="component" value="Unassembled WGS sequence"/>
</dbReference>
<organism evidence="2 3">
    <name type="scientific">Actinokineospora spheciospongiae</name>
    <dbReference type="NCBI Taxonomy" id="909613"/>
    <lineage>
        <taxon>Bacteria</taxon>
        <taxon>Bacillati</taxon>
        <taxon>Actinomycetota</taxon>
        <taxon>Actinomycetes</taxon>
        <taxon>Pseudonocardiales</taxon>
        <taxon>Pseudonocardiaceae</taxon>
        <taxon>Actinokineospora</taxon>
    </lineage>
</organism>
<dbReference type="RefSeq" id="WP_035279923.1">
    <property type="nucleotide sequence ID" value="NZ_AYXG01000051.1"/>
</dbReference>
<dbReference type="eggNOG" id="COG3903">
    <property type="taxonomic scope" value="Bacteria"/>
</dbReference>